<evidence type="ECO:0000259" key="1">
    <source>
        <dbReference type="Pfam" id="PF00158"/>
    </source>
</evidence>
<sequence length="89" mass="10223">MKRIIVNSRDFTSLNTLQSDLEDTKRISRNYHMELEQIKYREIDSDLIARDSEMEKVIRMVMRVAPVKSSVLIQGEAGVGQECHCTPPA</sequence>
<dbReference type="InterPro" id="IPR027417">
    <property type="entry name" value="P-loop_NTPase"/>
</dbReference>
<protein>
    <submittedName>
        <fullName evidence="2">Sigma 54-interacting transcriptional regulator</fullName>
    </submittedName>
</protein>
<gene>
    <name evidence="2" type="ORF">ACFFLE_07735</name>
</gene>
<evidence type="ECO:0000313" key="2">
    <source>
        <dbReference type="EMBL" id="MFB9860998.1"/>
    </source>
</evidence>
<evidence type="ECO:0000313" key="3">
    <source>
        <dbReference type="Proteomes" id="UP001589740"/>
    </source>
</evidence>
<comment type="caution">
    <text evidence="2">The sequence shown here is derived from an EMBL/GenBank/DDBJ whole genome shotgun (WGS) entry which is preliminary data.</text>
</comment>
<feature type="domain" description="Sigma-54 factor interaction" evidence="1">
    <location>
        <begin position="47"/>
        <end position="83"/>
    </location>
</feature>
<accession>A0ABV5Z4E6</accession>
<dbReference type="InterPro" id="IPR002078">
    <property type="entry name" value="Sigma_54_int"/>
</dbReference>
<proteinExistence type="predicted"/>
<dbReference type="Proteomes" id="UP001589740">
    <property type="component" value="Unassembled WGS sequence"/>
</dbReference>
<dbReference type="EMBL" id="JBHMAH010000021">
    <property type="protein sequence ID" value="MFB9860998.1"/>
    <property type="molecule type" value="Genomic_DNA"/>
</dbReference>
<dbReference type="RefSeq" id="WP_380570561.1">
    <property type="nucleotide sequence ID" value="NZ_JBHMAH010000021.1"/>
</dbReference>
<name>A0ABV5Z4E6_9STAP</name>
<reference evidence="2 3" key="1">
    <citation type="submission" date="2024-09" db="EMBL/GenBank/DDBJ databases">
        <authorList>
            <person name="Sun Q."/>
            <person name="Mori K."/>
        </authorList>
    </citation>
    <scope>NUCLEOTIDE SEQUENCE [LARGE SCALE GENOMIC DNA]</scope>
    <source>
        <strain evidence="2 3">JCM 12822</strain>
    </source>
</reference>
<dbReference type="Gene3D" id="3.40.50.300">
    <property type="entry name" value="P-loop containing nucleotide triphosphate hydrolases"/>
    <property type="match status" value="1"/>
</dbReference>
<dbReference type="Pfam" id="PF00158">
    <property type="entry name" value="Sigma54_activat"/>
    <property type="match status" value="1"/>
</dbReference>
<keyword evidence="3" id="KW-1185">Reference proteome</keyword>
<organism evidence="2 3">
    <name type="scientific">Salinicoccus siamensis</name>
    <dbReference type="NCBI Taxonomy" id="381830"/>
    <lineage>
        <taxon>Bacteria</taxon>
        <taxon>Bacillati</taxon>
        <taxon>Bacillota</taxon>
        <taxon>Bacilli</taxon>
        <taxon>Bacillales</taxon>
        <taxon>Staphylococcaceae</taxon>
        <taxon>Salinicoccus</taxon>
    </lineage>
</organism>